<evidence type="ECO:0008006" key="4">
    <source>
        <dbReference type="Google" id="ProtNLM"/>
    </source>
</evidence>
<protein>
    <recommendedName>
        <fullName evidence="4">BRCT domain-containing protein</fullName>
    </recommendedName>
</protein>
<feature type="compositionally biased region" description="Low complexity" evidence="1">
    <location>
        <begin position="274"/>
        <end position="287"/>
    </location>
</feature>
<evidence type="ECO:0000256" key="1">
    <source>
        <dbReference type="SAM" id="MobiDB-lite"/>
    </source>
</evidence>
<accession>A0A934HZ46</accession>
<reference evidence="2" key="1">
    <citation type="submission" date="2020-12" db="EMBL/GenBank/DDBJ databases">
        <title>Genome public.</title>
        <authorList>
            <person name="Sun Q."/>
        </authorList>
    </citation>
    <scope>NUCLEOTIDE SEQUENCE</scope>
    <source>
        <strain evidence="2">CCM 8863</strain>
    </source>
</reference>
<dbReference type="RefSeq" id="WP_198738246.1">
    <property type="nucleotide sequence ID" value="NZ_JAEIOS010000011.1"/>
</dbReference>
<dbReference type="Gene3D" id="3.40.50.10190">
    <property type="entry name" value="BRCT domain"/>
    <property type="match status" value="1"/>
</dbReference>
<gene>
    <name evidence="2" type="ORF">JDV75_05670</name>
</gene>
<dbReference type="AlphaFoldDB" id="A0A934HZ46"/>
<dbReference type="SUPFAM" id="SSF53098">
    <property type="entry name" value="Ribonuclease H-like"/>
    <property type="match status" value="1"/>
</dbReference>
<sequence>MIAAHGATVSVTPRKVTVHNDPLLTALRGRGPEIPLDSITGVTSVPGDPVTCGRVILEGPGTEIVFSPNQTAELRQFVDALAAARSGGGPEVEIPGLDFTALHVEHDTGWDTVTAISVARVRDGIVVESTSWVDPGDGGDGRNPIDALLDHVSDLDGEVLVAHNVYRQVTAIIRALRSSGSTSLSAHPLGCTLALARRERPDGTDHSLTGLCRALGLRVPDSPASSAEATARLLVLLNGDATTRHTVAEVLDGSGLALGRIDAERVWPVLDTIPEAPARPAPTGTATGKKKSPRSVPWAKVAVPDTVPDPNPDADPDGLLFGQNVTLSGDFDPFDKGRLWHEIADAGATIGKNVTRKTTILVCGEWGKPTSKQKRAEELIAKGQEISLWSADQLFTTLGLDPDEEEDLQPPF</sequence>
<dbReference type="InterPro" id="IPR036397">
    <property type="entry name" value="RNaseH_sf"/>
</dbReference>
<dbReference type="InterPro" id="IPR036420">
    <property type="entry name" value="BRCT_dom_sf"/>
</dbReference>
<comment type="caution">
    <text evidence="2">The sequence shown here is derived from an EMBL/GenBank/DDBJ whole genome shotgun (WGS) entry which is preliminary data.</text>
</comment>
<dbReference type="SUPFAM" id="SSF52113">
    <property type="entry name" value="BRCT domain"/>
    <property type="match status" value="1"/>
</dbReference>
<evidence type="ECO:0000313" key="3">
    <source>
        <dbReference type="Proteomes" id="UP000645966"/>
    </source>
</evidence>
<proteinExistence type="predicted"/>
<dbReference type="GO" id="GO:0003676">
    <property type="term" value="F:nucleic acid binding"/>
    <property type="evidence" value="ECO:0007669"/>
    <property type="project" value="InterPro"/>
</dbReference>
<dbReference type="CDD" id="cd17748">
    <property type="entry name" value="BRCT_DNA_ligase_like"/>
    <property type="match status" value="1"/>
</dbReference>
<dbReference type="Proteomes" id="UP000645966">
    <property type="component" value="Unassembled WGS sequence"/>
</dbReference>
<name>A0A934HZ46_9CORY</name>
<evidence type="ECO:0000313" key="2">
    <source>
        <dbReference type="EMBL" id="MBI8989247.1"/>
    </source>
</evidence>
<dbReference type="EMBL" id="JAEIOS010000011">
    <property type="protein sequence ID" value="MBI8989247.1"/>
    <property type="molecule type" value="Genomic_DNA"/>
</dbReference>
<feature type="region of interest" description="Disordered" evidence="1">
    <location>
        <begin position="274"/>
        <end position="317"/>
    </location>
</feature>
<dbReference type="InterPro" id="IPR012337">
    <property type="entry name" value="RNaseH-like_sf"/>
</dbReference>
<organism evidence="2 3">
    <name type="scientific">Corynebacterium meridianum</name>
    <dbReference type="NCBI Taxonomy" id="2765363"/>
    <lineage>
        <taxon>Bacteria</taxon>
        <taxon>Bacillati</taxon>
        <taxon>Actinomycetota</taxon>
        <taxon>Actinomycetes</taxon>
        <taxon>Mycobacteriales</taxon>
        <taxon>Corynebacteriaceae</taxon>
        <taxon>Corynebacterium</taxon>
    </lineage>
</organism>
<keyword evidence="3" id="KW-1185">Reference proteome</keyword>
<dbReference type="Gene3D" id="3.30.420.10">
    <property type="entry name" value="Ribonuclease H-like superfamily/Ribonuclease H"/>
    <property type="match status" value="1"/>
</dbReference>